<sequence>MLSACENEDTKDLNQGTLIISGISLEEYQSNASLNSRIESQSNWPHIYASEVVLMINSTTTNENYELRFNPNDLSTGSSLSLPYGDYSYELSSTGEDVETFLPISAKGTFRLNQPNLNLSLQATTTYGLITVNKSNVKNTPILVLGQSYEMTLIGDFYYSYVQEGKEPVLEVIENIFGNTIRRNLVILAYRHYNFIIKVSDGQGKVVDILVEDFELIEEELLVNIGGVPTSINLSPTTTLQAPLLESSGLAYFGGELWSHNDSGNTNEIFQFSRTNGAILKTVTISNATNVDWEDFAENETHLFIGDFGNNNGNRTDLTIYRVKKSDVLTNTSVTAEKISFKYEDQTVFSTAPNNNNFDCEAFFFANDSLYLFSKNWTDNQTRWYSLPSKPGDYVAKLKGSFNVQGLITAADINTRTGDIILLGYTNQGFATQSFVWLLSGYPDFDIFEGKRNRISIGSPLVLSQTEGVYLFEDNTGWISSERIVGGTIVLPPRLIPFNFRNLF</sequence>
<name>A0A8J3G4A3_9BACT</name>
<reference evidence="1" key="2">
    <citation type="submission" date="2020-09" db="EMBL/GenBank/DDBJ databases">
        <authorList>
            <person name="Sun Q."/>
            <person name="Kim S."/>
        </authorList>
    </citation>
    <scope>NUCLEOTIDE SEQUENCE</scope>
    <source>
        <strain evidence="1">KCTC 23224</strain>
    </source>
</reference>
<proteinExistence type="predicted"/>
<reference evidence="1" key="1">
    <citation type="journal article" date="2014" name="Int. J. Syst. Evol. Microbiol.">
        <title>Complete genome sequence of Corynebacterium casei LMG S-19264T (=DSM 44701T), isolated from a smear-ripened cheese.</title>
        <authorList>
            <consortium name="US DOE Joint Genome Institute (JGI-PGF)"/>
            <person name="Walter F."/>
            <person name="Albersmeier A."/>
            <person name="Kalinowski J."/>
            <person name="Ruckert C."/>
        </authorList>
    </citation>
    <scope>NUCLEOTIDE SEQUENCE</scope>
    <source>
        <strain evidence="1">KCTC 23224</strain>
    </source>
</reference>
<dbReference type="AlphaFoldDB" id="A0A8J3G4A3"/>
<evidence type="ECO:0000313" key="1">
    <source>
        <dbReference type="EMBL" id="GHB29046.1"/>
    </source>
</evidence>
<protein>
    <submittedName>
        <fullName evidence="1">Uncharacterized protein</fullName>
    </submittedName>
</protein>
<accession>A0A8J3G4A3</accession>
<dbReference type="Proteomes" id="UP000642809">
    <property type="component" value="Unassembled WGS sequence"/>
</dbReference>
<keyword evidence="2" id="KW-1185">Reference proteome</keyword>
<dbReference type="EMBL" id="BMYF01000003">
    <property type="protein sequence ID" value="GHB29046.1"/>
    <property type="molecule type" value="Genomic_DNA"/>
</dbReference>
<organism evidence="1 2">
    <name type="scientific">Mongoliitalea lutea</name>
    <dbReference type="NCBI Taxonomy" id="849756"/>
    <lineage>
        <taxon>Bacteria</taxon>
        <taxon>Pseudomonadati</taxon>
        <taxon>Bacteroidota</taxon>
        <taxon>Cytophagia</taxon>
        <taxon>Cytophagales</taxon>
        <taxon>Cyclobacteriaceae</taxon>
        <taxon>Mongoliitalea</taxon>
    </lineage>
</organism>
<comment type="caution">
    <text evidence="1">The sequence shown here is derived from an EMBL/GenBank/DDBJ whole genome shotgun (WGS) entry which is preliminary data.</text>
</comment>
<evidence type="ECO:0000313" key="2">
    <source>
        <dbReference type="Proteomes" id="UP000642809"/>
    </source>
</evidence>
<gene>
    <name evidence="1" type="ORF">GCM10008106_07320</name>
</gene>